<dbReference type="AlphaFoldDB" id="A0A8X6FTQ4"/>
<dbReference type="GO" id="GO:0016567">
    <property type="term" value="P:protein ubiquitination"/>
    <property type="evidence" value="ECO:0007669"/>
    <property type="project" value="InterPro"/>
</dbReference>
<dbReference type="CDD" id="cd00121">
    <property type="entry name" value="MATH"/>
    <property type="match status" value="2"/>
</dbReference>
<evidence type="ECO:0000259" key="1">
    <source>
        <dbReference type="PROSITE" id="PS50097"/>
    </source>
</evidence>
<dbReference type="Pfam" id="PF00651">
    <property type="entry name" value="BTB"/>
    <property type="match status" value="1"/>
</dbReference>
<accession>A0A8X6FTQ4</accession>
<dbReference type="OrthoDB" id="6427915at2759"/>
<dbReference type="InterPro" id="IPR000210">
    <property type="entry name" value="BTB/POZ_dom"/>
</dbReference>
<name>A0A8X6FTQ4_TRICU</name>
<organism evidence="3 4">
    <name type="scientific">Trichonephila clavata</name>
    <name type="common">Joro spider</name>
    <name type="synonym">Nephila clavata</name>
    <dbReference type="NCBI Taxonomy" id="2740835"/>
    <lineage>
        <taxon>Eukaryota</taxon>
        <taxon>Metazoa</taxon>
        <taxon>Ecdysozoa</taxon>
        <taxon>Arthropoda</taxon>
        <taxon>Chelicerata</taxon>
        <taxon>Arachnida</taxon>
        <taxon>Araneae</taxon>
        <taxon>Araneomorphae</taxon>
        <taxon>Entelegynae</taxon>
        <taxon>Araneoidea</taxon>
        <taxon>Nephilidae</taxon>
        <taxon>Trichonephila</taxon>
    </lineage>
</organism>
<evidence type="ECO:0000313" key="4">
    <source>
        <dbReference type="Proteomes" id="UP000887116"/>
    </source>
</evidence>
<evidence type="ECO:0000259" key="2">
    <source>
        <dbReference type="PROSITE" id="PS50144"/>
    </source>
</evidence>
<dbReference type="PANTHER" id="PTHR26379">
    <property type="entry name" value="BTB/POZ AND MATH DOMAIN-CONTAINING PROTEIN 1"/>
    <property type="match status" value="1"/>
</dbReference>
<dbReference type="SMART" id="SM00225">
    <property type="entry name" value="BTB"/>
    <property type="match status" value="1"/>
</dbReference>
<dbReference type="Pfam" id="PF22486">
    <property type="entry name" value="MATH_2"/>
    <property type="match status" value="1"/>
</dbReference>
<dbReference type="Proteomes" id="UP000887116">
    <property type="component" value="Unassembled WGS sequence"/>
</dbReference>
<protein>
    <submittedName>
        <fullName evidence="3">Tdpoz4</fullName>
    </submittedName>
</protein>
<sequence length="518" mass="60519">MMMNDEDEYVIEWKIDNFSTCPLATGQKISTCELTFKNLDYTTWEIHLYPRGKADERYVSCFLARTGKKDAHPRKIYVNFECSVIAFDGLQYKKTVMHDSCFLEPEMNLGFNIVTREDLFRTKETYLMNDTLTLRIRVGKCTPQFERNCYNVIRTRNGVQISNICLPIQNFENVTKGSPEFFRIHTTKEKDFLTLNVYTRKDEVFEKDPEKTAAGKPGESASNAVVHIDIERSKPLSDICPMYVFCSVKLVNKDKSFPLQHEKEYIYKRQQEKEVWNFPRFIKIKELTNNMIQDGTLVLEFNIHVCDGQQTAYLKEESTPRKSKYMEEDKALKLELVSLYKSGLFSDAKLKIGKEYFPVHKSILSIRSSVFKKLFEEHANAVDKNDAECILELTDIPSDTLTRMMDFIYGDIFLTPGFNCCLSLYASAHIYDFPLLKLKCYNYLKDTVSLRQCSEILELAEELNDRDLIPLLKNFMEYNCETFFSADVTEPHQQQIRDLFLELDKKIGNFIKRMKSDI</sequence>
<dbReference type="InterPro" id="IPR011333">
    <property type="entry name" value="SKP1/BTB/POZ_sf"/>
</dbReference>
<dbReference type="EMBL" id="BMAO01023160">
    <property type="protein sequence ID" value="GFQ87119.1"/>
    <property type="molecule type" value="Genomic_DNA"/>
</dbReference>
<feature type="domain" description="MATH" evidence="2">
    <location>
        <begin position="8"/>
        <end position="138"/>
    </location>
</feature>
<feature type="domain" description="BTB" evidence="1">
    <location>
        <begin position="346"/>
        <end position="409"/>
    </location>
</feature>
<dbReference type="SUPFAM" id="SSF54695">
    <property type="entry name" value="POZ domain"/>
    <property type="match status" value="1"/>
</dbReference>
<dbReference type="PANTHER" id="PTHR26379:SF187">
    <property type="entry name" value="OS07G0655300 PROTEIN"/>
    <property type="match status" value="1"/>
</dbReference>
<dbReference type="InterPro" id="IPR008974">
    <property type="entry name" value="TRAF-like"/>
</dbReference>
<dbReference type="Gene3D" id="2.60.210.10">
    <property type="entry name" value="Apoptosis, Tumor Necrosis Factor Receptor Associated Protein 2, Chain A"/>
    <property type="match status" value="2"/>
</dbReference>
<dbReference type="CDD" id="cd18186">
    <property type="entry name" value="BTB_POZ_ZBTB_KLHL-like"/>
    <property type="match status" value="1"/>
</dbReference>
<dbReference type="Pfam" id="PF00917">
    <property type="entry name" value="MATH"/>
    <property type="match status" value="1"/>
</dbReference>
<gene>
    <name evidence="3" type="primary">NCL1_51130</name>
    <name evidence="3" type="ORF">TNCT_231271</name>
</gene>
<reference evidence="3" key="1">
    <citation type="submission" date="2020-07" db="EMBL/GenBank/DDBJ databases">
        <title>Multicomponent nature underlies the extraordinary mechanical properties of spider dragline silk.</title>
        <authorList>
            <person name="Kono N."/>
            <person name="Nakamura H."/>
            <person name="Mori M."/>
            <person name="Yoshida Y."/>
            <person name="Ohtoshi R."/>
            <person name="Malay A.D."/>
            <person name="Moran D.A.P."/>
            <person name="Tomita M."/>
            <person name="Numata K."/>
            <person name="Arakawa K."/>
        </authorList>
    </citation>
    <scope>NUCLEOTIDE SEQUENCE</scope>
</reference>
<keyword evidence="4" id="KW-1185">Reference proteome</keyword>
<dbReference type="InterPro" id="IPR045005">
    <property type="entry name" value="BPM1-6"/>
</dbReference>
<dbReference type="SUPFAM" id="SSF49599">
    <property type="entry name" value="TRAF domain-like"/>
    <property type="match status" value="2"/>
</dbReference>
<dbReference type="Gene3D" id="3.30.710.10">
    <property type="entry name" value="Potassium Channel Kv1.1, Chain A"/>
    <property type="match status" value="1"/>
</dbReference>
<dbReference type="PROSITE" id="PS50097">
    <property type="entry name" value="BTB"/>
    <property type="match status" value="1"/>
</dbReference>
<dbReference type="InterPro" id="IPR002083">
    <property type="entry name" value="MATH/TRAF_dom"/>
</dbReference>
<evidence type="ECO:0000313" key="3">
    <source>
        <dbReference type="EMBL" id="GFQ87119.1"/>
    </source>
</evidence>
<proteinExistence type="predicted"/>
<dbReference type="PROSITE" id="PS50144">
    <property type="entry name" value="MATH"/>
    <property type="match status" value="1"/>
</dbReference>
<comment type="caution">
    <text evidence="3">The sequence shown here is derived from an EMBL/GenBank/DDBJ whole genome shotgun (WGS) entry which is preliminary data.</text>
</comment>